<evidence type="ECO:0000313" key="3">
    <source>
        <dbReference type="Proteomes" id="UP000663181"/>
    </source>
</evidence>
<organism evidence="2 3">
    <name type="scientific">Dyella caseinilytica</name>
    <dbReference type="NCBI Taxonomy" id="1849581"/>
    <lineage>
        <taxon>Bacteria</taxon>
        <taxon>Pseudomonadati</taxon>
        <taxon>Pseudomonadota</taxon>
        <taxon>Gammaproteobacteria</taxon>
        <taxon>Lysobacterales</taxon>
        <taxon>Rhodanobacteraceae</taxon>
        <taxon>Dyella</taxon>
    </lineage>
</organism>
<gene>
    <name evidence="2" type="ORF">ISN74_10055</name>
</gene>
<keyword evidence="1" id="KW-0472">Membrane</keyword>
<sequence>MHAAKQRSGGFTLISMLVGLVIGVLSIAAMLVLYRSLITAAQQINTQAANDGQIATSSLVSQQQLQQAGFGISSAAPGTDLVVLTGAALAKGQLSGTAAASYGATVTGNAVIWGYNPTGISGTPNPSGYLCEGLIVTNSVINGVSRSVLQWLSPVGCSNAAQWQSVNWQGNQLASIPTASIGTSLNFQVTPATCWPYGQTTAISSLQVSYYQYPQTGTTAPTPASGSTASTAQFEAIPFYSICLPNFNL</sequence>
<evidence type="ECO:0000313" key="2">
    <source>
        <dbReference type="EMBL" id="QRN55629.1"/>
    </source>
</evidence>
<feature type="transmembrane region" description="Helical" evidence="1">
    <location>
        <begin position="12"/>
        <end position="34"/>
    </location>
</feature>
<evidence type="ECO:0000256" key="1">
    <source>
        <dbReference type="SAM" id="Phobius"/>
    </source>
</evidence>
<reference evidence="2 3" key="1">
    <citation type="submission" date="2020-10" db="EMBL/GenBank/DDBJ databases">
        <title>Phylogeny of dyella-like bacteria.</title>
        <authorList>
            <person name="Fu J."/>
        </authorList>
    </citation>
    <scope>NUCLEOTIDE SEQUENCE [LARGE SCALE GENOMIC DNA]</scope>
    <source>
        <strain evidence="2 3">DHOB09</strain>
    </source>
</reference>
<accession>A0ABX7H0N0</accession>
<keyword evidence="1" id="KW-0812">Transmembrane</keyword>
<evidence type="ECO:0008006" key="4">
    <source>
        <dbReference type="Google" id="ProtNLM"/>
    </source>
</evidence>
<keyword evidence="1" id="KW-1133">Transmembrane helix</keyword>
<dbReference type="EMBL" id="CP064030">
    <property type="protein sequence ID" value="QRN55629.1"/>
    <property type="molecule type" value="Genomic_DNA"/>
</dbReference>
<dbReference type="RefSeq" id="WP_188799195.1">
    <property type="nucleotide sequence ID" value="NZ_BMIZ01000001.1"/>
</dbReference>
<proteinExistence type="predicted"/>
<dbReference type="Proteomes" id="UP000663181">
    <property type="component" value="Chromosome"/>
</dbReference>
<name>A0ABX7H0N0_9GAMM</name>
<keyword evidence="3" id="KW-1185">Reference proteome</keyword>
<protein>
    <recommendedName>
        <fullName evidence="4">Tfp pilus assembly protein PilX</fullName>
    </recommendedName>
</protein>